<dbReference type="PROSITE" id="PS50110">
    <property type="entry name" value="RESPONSE_REGULATORY"/>
    <property type="match status" value="1"/>
</dbReference>
<evidence type="ECO:0000256" key="1">
    <source>
        <dbReference type="ARBA" id="ARBA00022553"/>
    </source>
</evidence>
<gene>
    <name evidence="6" type="ORF">SAMN05444167_0746</name>
</gene>
<evidence type="ECO:0000256" key="3">
    <source>
        <dbReference type="PROSITE-ProRule" id="PRU00169"/>
    </source>
</evidence>
<dbReference type="InterPro" id="IPR001789">
    <property type="entry name" value="Sig_transdc_resp-reg_receiver"/>
</dbReference>
<dbReference type="SUPFAM" id="SSF46894">
    <property type="entry name" value="C-terminal effector domain of the bipartite response regulators"/>
    <property type="match status" value="1"/>
</dbReference>
<keyword evidence="2" id="KW-0238">DNA-binding</keyword>
<accession>A0A1G7GMN8</accession>
<organism evidence="6 7">
    <name type="scientific">Terriglobus roseus</name>
    <dbReference type="NCBI Taxonomy" id="392734"/>
    <lineage>
        <taxon>Bacteria</taxon>
        <taxon>Pseudomonadati</taxon>
        <taxon>Acidobacteriota</taxon>
        <taxon>Terriglobia</taxon>
        <taxon>Terriglobales</taxon>
        <taxon>Acidobacteriaceae</taxon>
        <taxon>Terriglobus</taxon>
    </lineage>
</organism>
<dbReference type="InterPro" id="IPR000792">
    <property type="entry name" value="Tscrpt_reg_LuxR_C"/>
</dbReference>
<evidence type="ECO:0000256" key="2">
    <source>
        <dbReference type="ARBA" id="ARBA00023125"/>
    </source>
</evidence>
<dbReference type="InterPro" id="IPR016032">
    <property type="entry name" value="Sig_transdc_resp-reg_C-effctor"/>
</dbReference>
<dbReference type="OrthoDB" id="2448676at2"/>
<dbReference type="GO" id="GO:0006355">
    <property type="term" value="P:regulation of DNA-templated transcription"/>
    <property type="evidence" value="ECO:0007669"/>
    <property type="project" value="InterPro"/>
</dbReference>
<feature type="domain" description="HTH luxR-type" evidence="4">
    <location>
        <begin position="138"/>
        <end position="203"/>
    </location>
</feature>
<evidence type="ECO:0000313" key="7">
    <source>
        <dbReference type="Proteomes" id="UP000182427"/>
    </source>
</evidence>
<sequence>MNTKIRLMVVEDHHVVREGLVALLSSVEEIEVVASVSDGDKAVTSFSSLHPDVTLMDLQLPGMGGAEATRKIREQAPDARVVVLTTYDGDEDIFRALQAGACGYLLKGMPFDELVQAIYAVHRGESRIPSKIADKLAERSKGEQLTPREIHVLERIVAGRANKDIASDLSISEATVKTHVNNLLAKLGVVDRTQAATAALQRGFARLR</sequence>
<feature type="domain" description="Response regulatory" evidence="5">
    <location>
        <begin position="6"/>
        <end position="122"/>
    </location>
</feature>
<dbReference type="GO" id="GO:0000160">
    <property type="term" value="P:phosphorelay signal transduction system"/>
    <property type="evidence" value="ECO:0007669"/>
    <property type="project" value="InterPro"/>
</dbReference>
<keyword evidence="7" id="KW-1185">Reference proteome</keyword>
<dbReference type="Pfam" id="PF00072">
    <property type="entry name" value="Response_reg"/>
    <property type="match status" value="1"/>
</dbReference>
<dbReference type="InterPro" id="IPR058245">
    <property type="entry name" value="NreC/VraR/RcsB-like_REC"/>
</dbReference>
<feature type="modified residue" description="4-aspartylphosphate" evidence="3">
    <location>
        <position position="57"/>
    </location>
</feature>
<dbReference type="GO" id="GO:0003677">
    <property type="term" value="F:DNA binding"/>
    <property type="evidence" value="ECO:0007669"/>
    <property type="project" value="UniProtKB-KW"/>
</dbReference>
<dbReference type="Proteomes" id="UP000182427">
    <property type="component" value="Chromosome I"/>
</dbReference>
<name>A0A1G7GMN8_9BACT</name>
<dbReference type="CDD" id="cd17535">
    <property type="entry name" value="REC_NarL-like"/>
    <property type="match status" value="1"/>
</dbReference>
<proteinExistence type="predicted"/>
<dbReference type="RefSeq" id="WP_083343965.1">
    <property type="nucleotide sequence ID" value="NZ_LT629690.1"/>
</dbReference>
<keyword evidence="1 3" id="KW-0597">Phosphoprotein</keyword>
<dbReference type="PRINTS" id="PR00038">
    <property type="entry name" value="HTHLUXR"/>
</dbReference>
<reference evidence="6 7" key="1">
    <citation type="submission" date="2016-10" db="EMBL/GenBank/DDBJ databases">
        <authorList>
            <person name="de Groot N.N."/>
        </authorList>
    </citation>
    <scope>NUCLEOTIDE SEQUENCE [LARGE SCALE GENOMIC DNA]</scope>
    <source>
        <strain evidence="6 7">GAS232</strain>
    </source>
</reference>
<dbReference type="Gene3D" id="3.40.50.2300">
    <property type="match status" value="1"/>
</dbReference>
<evidence type="ECO:0000313" key="6">
    <source>
        <dbReference type="EMBL" id="SDE89425.1"/>
    </source>
</evidence>
<dbReference type="PROSITE" id="PS50043">
    <property type="entry name" value="HTH_LUXR_2"/>
    <property type="match status" value="1"/>
</dbReference>
<evidence type="ECO:0000259" key="5">
    <source>
        <dbReference type="PROSITE" id="PS50110"/>
    </source>
</evidence>
<evidence type="ECO:0000259" key="4">
    <source>
        <dbReference type="PROSITE" id="PS50043"/>
    </source>
</evidence>
<dbReference type="CDD" id="cd06170">
    <property type="entry name" value="LuxR_C_like"/>
    <property type="match status" value="1"/>
</dbReference>
<dbReference type="InterPro" id="IPR039420">
    <property type="entry name" value="WalR-like"/>
</dbReference>
<dbReference type="PROSITE" id="PS00622">
    <property type="entry name" value="HTH_LUXR_1"/>
    <property type="match status" value="1"/>
</dbReference>
<dbReference type="PANTHER" id="PTHR43214">
    <property type="entry name" value="TWO-COMPONENT RESPONSE REGULATOR"/>
    <property type="match status" value="1"/>
</dbReference>
<dbReference type="SMART" id="SM00421">
    <property type="entry name" value="HTH_LUXR"/>
    <property type="match status" value="1"/>
</dbReference>
<protein>
    <submittedName>
        <fullName evidence="6">Two component transcriptional regulator, LuxR family</fullName>
    </submittedName>
</protein>
<dbReference type="SMART" id="SM00448">
    <property type="entry name" value="REC"/>
    <property type="match status" value="1"/>
</dbReference>
<dbReference type="Pfam" id="PF00196">
    <property type="entry name" value="GerE"/>
    <property type="match status" value="1"/>
</dbReference>
<dbReference type="AlphaFoldDB" id="A0A1G7GMN8"/>
<dbReference type="InterPro" id="IPR011006">
    <property type="entry name" value="CheY-like_superfamily"/>
</dbReference>
<dbReference type="PANTHER" id="PTHR43214:SF43">
    <property type="entry name" value="TWO-COMPONENT RESPONSE REGULATOR"/>
    <property type="match status" value="1"/>
</dbReference>
<dbReference type="SUPFAM" id="SSF52172">
    <property type="entry name" value="CheY-like"/>
    <property type="match status" value="1"/>
</dbReference>
<dbReference type="EMBL" id="LT629690">
    <property type="protein sequence ID" value="SDE89425.1"/>
    <property type="molecule type" value="Genomic_DNA"/>
</dbReference>